<dbReference type="Pfam" id="PF06412">
    <property type="entry name" value="TraD"/>
    <property type="match status" value="1"/>
</dbReference>
<name>A0ABW1WYK0_9HYPH</name>
<feature type="compositionally biased region" description="Low complexity" evidence="1">
    <location>
        <begin position="85"/>
        <end position="94"/>
    </location>
</feature>
<accession>A0ABW1WYK0</accession>
<keyword evidence="3" id="KW-1185">Reference proteome</keyword>
<protein>
    <submittedName>
        <fullName evidence="2">Conjugal transfer protein TraD</fullName>
    </submittedName>
</protein>
<dbReference type="InterPro" id="IPR009444">
    <property type="entry name" value="Conjugal_tfr_TraD_a-type"/>
</dbReference>
<sequence>MRKPRDFDTELKTLQERQKQLRARRTQQLGELVVATGADSLEAETLAGALLEMVERVTGAPQLKEGWSRKGAGFFRRERRARPNGGSAAAAGVAVEHDSPAPHDGGAPAA</sequence>
<evidence type="ECO:0000313" key="3">
    <source>
        <dbReference type="Proteomes" id="UP001596237"/>
    </source>
</evidence>
<gene>
    <name evidence="2" type="ORF">ACFQDP_24950</name>
</gene>
<reference evidence="3" key="1">
    <citation type="journal article" date="2019" name="Int. J. Syst. Evol. Microbiol.">
        <title>The Global Catalogue of Microorganisms (GCM) 10K type strain sequencing project: providing services to taxonomists for standard genome sequencing and annotation.</title>
        <authorList>
            <consortium name="The Broad Institute Genomics Platform"/>
            <consortium name="The Broad Institute Genome Sequencing Center for Infectious Disease"/>
            <person name="Wu L."/>
            <person name="Ma J."/>
        </authorList>
    </citation>
    <scope>NUCLEOTIDE SEQUENCE [LARGE SCALE GENOMIC DNA]</scope>
    <source>
        <strain evidence="3">CCUG 36916</strain>
    </source>
</reference>
<dbReference type="RefSeq" id="WP_012753489.1">
    <property type="nucleotide sequence ID" value="NZ_JBHSTT010000105.1"/>
</dbReference>
<feature type="region of interest" description="Disordered" evidence="1">
    <location>
        <begin position="78"/>
        <end position="110"/>
    </location>
</feature>
<dbReference type="Proteomes" id="UP001596237">
    <property type="component" value="Unassembled WGS sequence"/>
</dbReference>
<evidence type="ECO:0000313" key="2">
    <source>
        <dbReference type="EMBL" id="MFC6392552.1"/>
    </source>
</evidence>
<dbReference type="EMBL" id="JBHSTT010000105">
    <property type="protein sequence ID" value="MFC6392552.1"/>
    <property type="molecule type" value="Genomic_DNA"/>
</dbReference>
<comment type="caution">
    <text evidence="2">The sequence shown here is derived from an EMBL/GenBank/DDBJ whole genome shotgun (WGS) entry which is preliminary data.</text>
</comment>
<evidence type="ECO:0000256" key="1">
    <source>
        <dbReference type="SAM" id="MobiDB-lite"/>
    </source>
</evidence>
<organism evidence="2 3">
    <name type="scientific">Methylorubrum zatmanii</name>
    <dbReference type="NCBI Taxonomy" id="29429"/>
    <lineage>
        <taxon>Bacteria</taxon>
        <taxon>Pseudomonadati</taxon>
        <taxon>Pseudomonadota</taxon>
        <taxon>Alphaproteobacteria</taxon>
        <taxon>Hyphomicrobiales</taxon>
        <taxon>Methylobacteriaceae</taxon>
        <taxon>Methylorubrum</taxon>
    </lineage>
</organism>
<proteinExistence type="predicted"/>